<reference evidence="2 3" key="1">
    <citation type="submission" date="2014-09" db="EMBL/GenBank/DDBJ databases">
        <title>Using Illumina technology Improving SMRT sequencing Genome Assembly by RASTools.</title>
        <authorList>
            <person name="Zhou Y."/>
            <person name="Ma T."/>
            <person name="Liu T."/>
        </authorList>
    </citation>
    <scope>NUCLEOTIDE SEQUENCE [LARGE SCALE GENOMIC DNA]</scope>
    <source>
        <strain evidence="2 3">ATCC 55669</strain>
    </source>
</reference>
<organism evidence="2 3">
    <name type="scientific">Sphingomonas taxi</name>
    <dbReference type="NCBI Taxonomy" id="1549858"/>
    <lineage>
        <taxon>Bacteria</taxon>
        <taxon>Pseudomonadati</taxon>
        <taxon>Pseudomonadota</taxon>
        <taxon>Alphaproteobacteria</taxon>
        <taxon>Sphingomonadales</taxon>
        <taxon>Sphingomonadaceae</taxon>
        <taxon>Sphingomonas</taxon>
    </lineage>
</organism>
<evidence type="ECO:0000313" key="2">
    <source>
        <dbReference type="EMBL" id="AIT08135.1"/>
    </source>
</evidence>
<protein>
    <submittedName>
        <fullName evidence="2">Membrane protein</fullName>
    </submittedName>
</protein>
<dbReference type="KEGG" id="stax:MC45_09380"/>
<dbReference type="HOGENOM" id="CLU_2737951_0_0_5"/>
<keyword evidence="1" id="KW-0472">Membrane</keyword>
<keyword evidence="1" id="KW-1133">Transmembrane helix</keyword>
<proteinExistence type="predicted"/>
<dbReference type="Proteomes" id="UP000033200">
    <property type="component" value="Chromosome"/>
</dbReference>
<dbReference type="AlphaFoldDB" id="A0A097EKP7"/>
<dbReference type="EMBL" id="CP009571">
    <property type="protein sequence ID" value="AIT08135.1"/>
    <property type="molecule type" value="Genomic_DNA"/>
</dbReference>
<feature type="transmembrane region" description="Helical" evidence="1">
    <location>
        <begin position="41"/>
        <end position="61"/>
    </location>
</feature>
<name>A0A097EKP7_9SPHN</name>
<evidence type="ECO:0000313" key="3">
    <source>
        <dbReference type="Proteomes" id="UP000033200"/>
    </source>
</evidence>
<accession>A0A097EKP7</accession>
<dbReference type="STRING" id="1549858.MC45_09380"/>
<sequence>MVARTPTSRTAIELLHLAAGLVAAAAMTWAAAWAYPLGYETIWWCGAGAMAAAVLMSIGPLRRARAIDRRRV</sequence>
<gene>
    <name evidence="2" type="ORF">MC45_09380</name>
</gene>
<evidence type="ECO:0000256" key="1">
    <source>
        <dbReference type="SAM" id="Phobius"/>
    </source>
</evidence>
<keyword evidence="3" id="KW-1185">Reference proteome</keyword>
<feature type="transmembrane region" description="Helical" evidence="1">
    <location>
        <begin position="12"/>
        <end position="35"/>
    </location>
</feature>
<keyword evidence="1" id="KW-0812">Transmembrane</keyword>